<feature type="binding site" evidence="4">
    <location>
        <begin position="215"/>
        <end position="217"/>
    </location>
    <ligand>
        <name>substrate</name>
    </ligand>
</feature>
<feature type="binding site" evidence="4">
    <location>
        <begin position="60"/>
        <end position="61"/>
    </location>
    <ligand>
        <name>phosphate</name>
        <dbReference type="ChEBI" id="CHEBI:43474"/>
    </ligand>
</feature>
<feature type="site" description="Important for substrate specificity" evidence="4">
    <location>
        <position position="228"/>
    </location>
</feature>
<dbReference type="NCBIfam" id="TIGR01694">
    <property type="entry name" value="MTAP"/>
    <property type="match status" value="1"/>
</dbReference>
<dbReference type="UniPathway" id="UPA00904">
    <property type="reaction ID" value="UER00873"/>
</dbReference>
<dbReference type="HAMAP" id="MF_01963">
    <property type="entry name" value="MTAP"/>
    <property type="match status" value="1"/>
</dbReference>
<sequence>MSKGARHDVLAVIGGSGLYEMGWLEDVEEVSVSTPFGLPSDVVLRGQVRGGDATVLFLPRHGRGHRFSPSSINYRANICALKMLGATHVLSVGAVGSLREDIEPGDLVVVDQFIDFTKRRTSTFFDDGLVAHVPFADPVCPIMAAAVYDAARATEARVHRGGTYVCIEGPQFSTRAESHMFRSFGAHVIGMTNLPEAKLAREAELPYATLALTTDFDCWHVSEEAVSVEAVIAVLNRNIVHARNVAKALAHDLPDVSKSPARDALQKSIMTSVSATSPDAQARLEWLIGPRLKAD</sequence>
<dbReference type="PANTHER" id="PTHR42679">
    <property type="entry name" value="S-METHYL-5'-THIOADENOSINE PHOSPHORYLASE"/>
    <property type="match status" value="1"/>
</dbReference>
<evidence type="ECO:0000256" key="1">
    <source>
        <dbReference type="ARBA" id="ARBA00022676"/>
    </source>
</evidence>
<proteinExistence type="inferred from homology"/>
<dbReference type="PANTHER" id="PTHR42679:SF2">
    <property type="entry name" value="S-METHYL-5'-THIOADENOSINE PHOSPHORYLASE"/>
    <property type="match status" value="1"/>
</dbReference>
<dbReference type="Gene3D" id="3.40.50.1580">
    <property type="entry name" value="Nucleoside phosphorylase domain"/>
    <property type="match status" value="1"/>
</dbReference>
<dbReference type="Proteomes" id="UP000075420">
    <property type="component" value="Unassembled WGS sequence"/>
</dbReference>
<protein>
    <recommendedName>
        <fullName evidence="4">S-methyl-5'-thioadenosine phosphorylase</fullName>
        <ecNumber evidence="4">2.4.2.28</ecNumber>
    </recommendedName>
    <alternativeName>
        <fullName evidence="4">5'-methylthioadenosine phosphorylase</fullName>
        <shortName evidence="4">MTA phosphorylase</shortName>
        <shortName evidence="4">MTAP</shortName>
    </alternativeName>
</protein>
<evidence type="ECO:0000313" key="6">
    <source>
        <dbReference type="EMBL" id="KYF50707.1"/>
    </source>
</evidence>
<gene>
    <name evidence="4" type="primary">mtnP</name>
    <name evidence="6" type="ORF">BE08_21485</name>
</gene>
<keyword evidence="2 4" id="KW-0808">Transferase</keyword>
<dbReference type="FunFam" id="3.40.50.1580:FF:000012">
    <property type="entry name" value="Probable 6-oxopurine nucleoside phosphorylase"/>
    <property type="match status" value="1"/>
</dbReference>
<feature type="domain" description="Nucleoside phosphorylase" evidence="5">
    <location>
        <begin position="10"/>
        <end position="249"/>
    </location>
</feature>
<dbReference type="GO" id="GO:0006166">
    <property type="term" value="P:purine ribonucleoside salvage"/>
    <property type="evidence" value="ECO:0007669"/>
    <property type="project" value="UniProtKB-KW"/>
</dbReference>
<keyword evidence="3 4" id="KW-0660">Purine salvage</keyword>
<dbReference type="InterPro" id="IPR000845">
    <property type="entry name" value="Nucleoside_phosphorylase_d"/>
</dbReference>
<dbReference type="InterPro" id="IPR010044">
    <property type="entry name" value="MTAP"/>
</dbReference>
<evidence type="ECO:0000256" key="2">
    <source>
        <dbReference type="ARBA" id="ARBA00022679"/>
    </source>
</evidence>
<evidence type="ECO:0000256" key="3">
    <source>
        <dbReference type="ARBA" id="ARBA00022726"/>
    </source>
</evidence>
<comment type="similarity">
    <text evidence="4">Belongs to the PNP/MTAP phosphorylase family. MTAP subfamily.</text>
</comment>
<feature type="binding site" evidence="4">
    <location>
        <position position="16"/>
    </location>
    <ligand>
        <name>phosphate</name>
        <dbReference type="ChEBI" id="CHEBI:43474"/>
    </ligand>
</feature>
<feature type="binding site" evidence="4">
    <location>
        <position position="191"/>
    </location>
    <ligand>
        <name>substrate</name>
    </ligand>
</feature>
<name>A0A150P4X5_SORCE</name>
<dbReference type="EMBL" id="JELY01003105">
    <property type="protein sequence ID" value="KYF50707.1"/>
    <property type="molecule type" value="Genomic_DNA"/>
</dbReference>
<comment type="subunit">
    <text evidence="4">Homohexamer. Dimer of a homotrimer.</text>
</comment>
<comment type="catalytic activity">
    <reaction evidence="4">
        <text>S-methyl-5'-thioadenosine + phosphate = 5-(methylsulfanyl)-alpha-D-ribose 1-phosphate + adenine</text>
        <dbReference type="Rhea" id="RHEA:11852"/>
        <dbReference type="ChEBI" id="CHEBI:16708"/>
        <dbReference type="ChEBI" id="CHEBI:17509"/>
        <dbReference type="ChEBI" id="CHEBI:43474"/>
        <dbReference type="ChEBI" id="CHEBI:58533"/>
        <dbReference type="EC" id="2.4.2.28"/>
    </reaction>
</comment>
<reference evidence="6 7" key="1">
    <citation type="submission" date="2014-02" db="EMBL/GenBank/DDBJ databases">
        <title>The small core and large imbalanced accessory genome model reveals a collaborative survival strategy of Sorangium cellulosum strains in nature.</title>
        <authorList>
            <person name="Han K."/>
            <person name="Peng R."/>
            <person name="Blom J."/>
            <person name="Li Y.-Z."/>
        </authorList>
    </citation>
    <scope>NUCLEOTIDE SEQUENCE [LARGE SCALE GENOMIC DNA]</scope>
    <source>
        <strain evidence="6 7">So0157-25</strain>
    </source>
</reference>
<feature type="binding site" evidence="4">
    <location>
        <position position="192"/>
    </location>
    <ligand>
        <name>phosphate</name>
        <dbReference type="ChEBI" id="CHEBI:43474"/>
    </ligand>
</feature>
<comment type="caution">
    <text evidence="4">Lacks conserved residue(s) required for the propagation of feature annotation.</text>
</comment>
<evidence type="ECO:0000313" key="7">
    <source>
        <dbReference type="Proteomes" id="UP000075420"/>
    </source>
</evidence>
<dbReference type="GO" id="GO:0005829">
    <property type="term" value="C:cytosol"/>
    <property type="evidence" value="ECO:0007669"/>
    <property type="project" value="TreeGrafter"/>
</dbReference>
<dbReference type="CDD" id="cd09010">
    <property type="entry name" value="MTAP_SsMTAPII_like_MTIP"/>
    <property type="match status" value="1"/>
</dbReference>
<evidence type="ECO:0000256" key="4">
    <source>
        <dbReference type="HAMAP-Rule" id="MF_01963"/>
    </source>
</evidence>
<feature type="site" description="Important for substrate specificity" evidence="4">
    <location>
        <position position="173"/>
    </location>
</feature>
<dbReference type="AlphaFoldDB" id="A0A150P4X5"/>
<dbReference type="EC" id="2.4.2.28" evidence="4"/>
<comment type="pathway">
    <text evidence="4">Amino-acid biosynthesis; L-methionine biosynthesis via salvage pathway; S-methyl-5-thio-alpha-D-ribose 1-phosphate from S-methyl-5'-thioadenosine (phosphorylase route): step 1/1.</text>
</comment>
<dbReference type="GO" id="GO:0017061">
    <property type="term" value="F:S-methyl-5-thioadenosine phosphorylase activity"/>
    <property type="evidence" value="ECO:0007669"/>
    <property type="project" value="UniProtKB-UniRule"/>
</dbReference>
<evidence type="ECO:0000259" key="5">
    <source>
        <dbReference type="Pfam" id="PF01048"/>
    </source>
</evidence>
<dbReference type="GO" id="GO:0019509">
    <property type="term" value="P:L-methionine salvage from methylthioadenosine"/>
    <property type="evidence" value="ECO:0007669"/>
    <property type="project" value="UniProtKB-UniRule"/>
</dbReference>
<dbReference type="InterPro" id="IPR035994">
    <property type="entry name" value="Nucleoside_phosphorylase_sf"/>
</dbReference>
<dbReference type="Pfam" id="PF01048">
    <property type="entry name" value="PNP_UDP_1"/>
    <property type="match status" value="1"/>
</dbReference>
<dbReference type="SUPFAM" id="SSF53167">
    <property type="entry name" value="Purine and uridine phosphorylases"/>
    <property type="match status" value="1"/>
</dbReference>
<comment type="caution">
    <text evidence="6">The sequence shown here is derived from an EMBL/GenBank/DDBJ whole genome shotgun (WGS) entry which is preliminary data.</text>
</comment>
<organism evidence="6 7">
    <name type="scientific">Sorangium cellulosum</name>
    <name type="common">Polyangium cellulosum</name>
    <dbReference type="NCBI Taxonomy" id="56"/>
    <lineage>
        <taxon>Bacteria</taxon>
        <taxon>Pseudomonadati</taxon>
        <taxon>Myxococcota</taxon>
        <taxon>Polyangia</taxon>
        <taxon>Polyangiales</taxon>
        <taxon>Polyangiaceae</taxon>
        <taxon>Sorangium</taxon>
    </lineage>
</organism>
<comment type="function">
    <text evidence="4">Catalyzes the reversible phosphorylation of S-methyl-5'-thioadenosine (MTA) to adenine and 5-methylthioribose-1-phosphate. Involved in the breakdown of MTA, a major by-product of polyamine biosynthesis. Responsible for the first step in the methionine salvage pathway after MTA has been generated from S-adenosylmethionine. Has broad substrate specificity with 6-aminopurine nucleosides as preferred substrates.</text>
</comment>
<accession>A0A150P4X5</accession>
<keyword evidence="1 4" id="KW-0328">Glycosyltransferase</keyword>